<keyword evidence="2" id="KW-0472">Membrane</keyword>
<reference evidence="3" key="1">
    <citation type="submission" date="2022-10" db="EMBL/GenBank/DDBJ databases">
        <title>The complete genomes of actinobacterial strains from the NBC collection.</title>
        <authorList>
            <person name="Joergensen T.S."/>
            <person name="Alvarez Arevalo M."/>
            <person name="Sterndorff E.B."/>
            <person name="Faurdal D."/>
            <person name="Vuksanovic O."/>
            <person name="Mourched A.-S."/>
            <person name="Charusanti P."/>
            <person name="Shaw S."/>
            <person name="Blin K."/>
            <person name="Weber T."/>
        </authorList>
    </citation>
    <scope>NUCLEOTIDE SEQUENCE</scope>
    <source>
        <strain evidence="3">NBC_00189</strain>
    </source>
</reference>
<dbReference type="RefSeq" id="WP_328938158.1">
    <property type="nucleotide sequence ID" value="NZ_CP108133.1"/>
</dbReference>
<keyword evidence="4" id="KW-1185">Reference proteome</keyword>
<feature type="transmembrane region" description="Helical" evidence="2">
    <location>
        <begin position="112"/>
        <end position="134"/>
    </location>
</feature>
<gene>
    <name evidence="3" type="ORF">OG288_22395</name>
</gene>
<evidence type="ECO:0000313" key="3">
    <source>
        <dbReference type="EMBL" id="WTP50812.1"/>
    </source>
</evidence>
<dbReference type="EMBL" id="CP108133">
    <property type="protein sequence ID" value="WTP50812.1"/>
    <property type="molecule type" value="Genomic_DNA"/>
</dbReference>
<feature type="transmembrane region" description="Helical" evidence="2">
    <location>
        <begin position="89"/>
        <end position="106"/>
    </location>
</feature>
<name>A0ABZ1JKT3_9ACTN</name>
<accession>A0ABZ1JKT3</accession>
<proteinExistence type="predicted"/>
<sequence>MAQAAPTSTAHPGPARSKPSTHHPAVKAKLALPALGGIIYGLWTSGIARHAGPITGWNVLLGVLAALAFAAAAYAVHTVAPRLPRELRAAAWAAFAGISFGFIYSLTDAGVLKTVGLSLVITAGVFAMVFYRYYTTED</sequence>
<dbReference type="Proteomes" id="UP001432166">
    <property type="component" value="Chromosome"/>
</dbReference>
<evidence type="ECO:0000256" key="2">
    <source>
        <dbReference type="SAM" id="Phobius"/>
    </source>
</evidence>
<evidence type="ECO:0000313" key="4">
    <source>
        <dbReference type="Proteomes" id="UP001432166"/>
    </source>
</evidence>
<evidence type="ECO:0000256" key="1">
    <source>
        <dbReference type="SAM" id="MobiDB-lite"/>
    </source>
</evidence>
<keyword evidence="2" id="KW-0812">Transmembrane</keyword>
<feature type="transmembrane region" description="Helical" evidence="2">
    <location>
        <begin position="30"/>
        <end position="48"/>
    </location>
</feature>
<organism evidence="3 4">
    <name type="scientific">Streptomyces tauricus</name>
    <dbReference type="NCBI Taxonomy" id="68274"/>
    <lineage>
        <taxon>Bacteria</taxon>
        <taxon>Bacillati</taxon>
        <taxon>Actinomycetota</taxon>
        <taxon>Actinomycetes</taxon>
        <taxon>Kitasatosporales</taxon>
        <taxon>Streptomycetaceae</taxon>
        <taxon>Streptomyces</taxon>
        <taxon>Streptomyces aurantiacus group</taxon>
    </lineage>
</organism>
<evidence type="ECO:0008006" key="5">
    <source>
        <dbReference type="Google" id="ProtNLM"/>
    </source>
</evidence>
<keyword evidence="2" id="KW-1133">Transmembrane helix</keyword>
<feature type="compositionally biased region" description="Polar residues" evidence="1">
    <location>
        <begin position="1"/>
        <end position="10"/>
    </location>
</feature>
<feature type="region of interest" description="Disordered" evidence="1">
    <location>
        <begin position="1"/>
        <end position="21"/>
    </location>
</feature>
<protein>
    <recommendedName>
        <fullName evidence="5">Integral membrane protein</fullName>
    </recommendedName>
</protein>
<feature type="transmembrane region" description="Helical" evidence="2">
    <location>
        <begin position="54"/>
        <end position="77"/>
    </location>
</feature>